<dbReference type="Pfam" id="PF00041">
    <property type="entry name" value="fn3"/>
    <property type="match status" value="3"/>
</dbReference>
<dbReference type="InterPro" id="IPR003598">
    <property type="entry name" value="Ig_sub2"/>
</dbReference>
<protein>
    <submittedName>
        <fullName evidence="6">Tyrosine-protein phosphatase Lar-like</fullName>
    </submittedName>
</protein>
<proteinExistence type="predicted"/>
<feature type="domain" description="Ig-like" evidence="3">
    <location>
        <begin position="147"/>
        <end position="227"/>
    </location>
</feature>
<dbReference type="PRINTS" id="PR00014">
    <property type="entry name" value="FNTYPEIII"/>
</dbReference>
<dbReference type="SUPFAM" id="SSF49265">
    <property type="entry name" value="Fibronectin type III"/>
    <property type="match status" value="2"/>
</dbReference>
<evidence type="ECO:0000313" key="5">
    <source>
        <dbReference type="Proteomes" id="UP000694941"/>
    </source>
</evidence>
<dbReference type="Proteomes" id="UP000694941">
    <property type="component" value="Unplaced"/>
</dbReference>
<keyword evidence="1" id="KW-0677">Repeat</keyword>
<feature type="non-terminal residue" evidence="6">
    <location>
        <position position="625"/>
    </location>
</feature>
<name>A0ABM1BTL5_LIMPO</name>
<evidence type="ECO:0000313" key="6">
    <source>
        <dbReference type="RefSeq" id="XP_013788420.1"/>
    </source>
</evidence>
<dbReference type="InterPro" id="IPR013783">
    <property type="entry name" value="Ig-like_fold"/>
</dbReference>
<keyword evidence="2" id="KW-1015">Disulfide bond</keyword>
<feature type="domain" description="Ig-like" evidence="3">
    <location>
        <begin position="533"/>
        <end position="622"/>
    </location>
</feature>
<sequence>MPSGTVLRIERVRSERDKSIYECVADNGVGEPAKAAAELNVLSEDTIPLGFPRFTIHPTVRAVEKGRTALLYCEAEGNPTPTIYWLKNMVPVNLDDPRLNIIHGSYLQISEAKEEDEGTYECVAENSIGSSFSDLASLYIKVRRVPPYFSIPPEPVYEVMPGSNLNLTCVAVGSPSPYVKWRKGSFDLTPEYSVPVGKNVLQLKNIWESANYTCVASSKLGNIESVTTVLVKESDSAPRNVQTCSLSSNTVVIQWDPPKEPNGEVTGYKVHFKTLPNLPTTNWNTQNVDSGTFTTISDLTPQTIYTIRIQALTSRGFGPLSAPVQVETQEGVPSQPSNLLTKSISPTTIQLQWSHPEHLGESVIGYELYWNDTFTQKQDHHTIPAINSYTLSNLYPDTIYQIWVAAKSKHGEGAATPPVSVKTDQYLPGEPRNVKVEPVSSTSLQVQWKPPANKDKNGLIKGYQIHIQEKDENNSLVGAPIRLDVSNEDVEAYNITELQPDTTYAVQVAAVTRKGDGTPSHPRTAKTRGGDPPRIVIAPRNQTVIRGSFASFDCTALGNPKPIIEWRKDNRRITSQRYTVQEMSSVSVLRIERVRSERGKSIYECVADNGVGEPAKAAAELNVLS</sequence>
<dbReference type="PANTHER" id="PTHR44170:SF56">
    <property type="entry name" value="FIBRONECTIN TYPE-III DOMAIN-CONTAINING PROTEIN"/>
    <property type="match status" value="1"/>
</dbReference>
<dbReference type="InterPro" id="IPR003961">
    <property type="entry name" value="FN3_dom"/>
</dbReference>
<gene>
    <name evidence="6" type="primary">LOC106472328</name>
</gene>
<dbReference type="CDD" id="cd00063">
    <property type="entry name" value="FN3"/>
    <property type="match status" value="3"/>
</dbReference>
<dbReference type="SMART" id="SM00409">
    <property type="entry name" value="IG"/>
    <property type="match status" value="3"/>
</dbReference>
<feature type="domain" description="Fibronectin type-III" evidence="4">
    <location>
        <begin position="237"/>
        <end position="331"/>
    </location>
</feature>
<dbReference type="Gene3D" id="2.60.40.10">
    <property type="entry name" value="Immunoglobulins"/>
    <property type="match status" value="6"/>
</dbReference>
<evidence type="ECO:0000256" key="2">
    <source>
        <dbReference type="ARBA" id="ARBA00023157"/>
    </source>
</evidence>
<dbReference type="RefSeq" id="XP_013788420.1">
    <property type="nucleotide sequence ID" value="XM_013932966.2"/>
</dbReference>
<dbReference type="InterPro" id="IPR007110">
    <property type="entry name" value="Ig-like_dom"/>
</dbReference>
<feature type="domain" description="Fibronectin type-III" evidence="4">
    <location>
        <begin position="430"/>
        <end position="530"/>
    </location>
</feature>
<feature type="domain" description="Ig-like" evidence="3">
    <location>
        <begin position="52"/>
        <end position="133"/>
    </location>
</feature>
<dbReference type="InterPro" id="IPR003599">
    <property type="entry name" value="Ig_sub"/>
</dbReference>
<dbReference type="SUPFAM" id="SSF48726">
    <property type="entry name" value="Immunoglobulin"/>
    <property type="match status" value="3"/>
</dbReference>
<evidence type="ECO:0000259" key="3">
    <source>
        <dbReference type="PROSITE" id="PS50835"/>
    </source>
</evidence>
<dbReference type="SMART" id="SM00408">
    <property type="entry name" value="IGc2"/>
    <property type="match status" value="3"/>
</dbReference>
<dbReference type="PROSITE" id="PS50853">
    <property type="entry name" value="FN3"/>
    <property type="match status" value="3"/>
</dbReference>
<evidence type="ECO:0000259" key="4">
    <source>
        <dbReference type="PROSITE" id="PS50853"/>
    </source>
</evidence>
<dbReference type="PROSITE" id="PS50835">
    <property type="entry name" value="IG_LIKE"/>
    <property type="match status" value="3"/>
</dbReference>
<dbReference type="PANTHER" id="PTHR44170">
    <property type="entry name" value="PROTEIN SIDEKICK"/>
    <property type="match status" value="1"/>
</dbReference>
<dbReference type="InterPro" id="IPR036116">
    <property type="entry name" value="FN3_sf"/>
</dbReference>
<evidence type="ECO:0000256" key="1">
    <source>
        <dbReference type="ARBA" id="ARBA00022737"/>
    </source>
</evidence>
<dbReference type="Pfam" id="PF13927">
    <property type="entry name" value="Ig_3"/>
    <property type="match status" value="2"/>
</dbReference>
<organism evidence="5 6">
    <name type="scientific">Limulus polyphemus</name>
    <name type="common">Atlantic horseshoe crab</name>
    <dbReference type="NCBI Taxonomy" id="6850"/>
    <lineage>
        <taxon>Eukaryota</taxon>
        <taxon>Metazoa</taxon>
        <taxon>Ecdysozoa</taxon>
        <taxon>Arthropoda</taxon>
        <taxon>Chelicerata</taxon>
        <taxon>Merostomata</taxon>
        <taxon>Xiphosura</taxon>
        <taxon>Limulidae</taxon>
        <taxon>Limulus</taxon>
    </lineage>
</organism>
<accession>A0ABM1BTL5</accession>
<dbReference type="InterPro" id="IPR036179">
    <property type="entry name" value="Ig-like_dom_sf"/>
</dbReference>
<dbReference type="GeneID" id="106472328"/>
<dbReference type="InterPro" id="IPR013098">
    <property type="entry name" value="Ig_I-set"/>
</dbReference>
<feature type="domain" description="Fibronectin type-III" evidence="4">
    <location>
        <begin position="335"/>
        <end position="426"/>
    </location>
</feature>
<dbReference type="SMART" id="SM00060">
    <property type="entry name" value="FN3"/>
    <property type="match status" value="3"/>
</dbReference>
<reference evidence="6" key="1">
    <citation type="submission" date="2025-08" db="UniProtKB">
        <authorList>
            <consortium name="RefSeq"/>
        </authorList>
    </citation>
    <scope>IDENTIFICATION</scope>
    <source>
        <tissue evidence="6">Muscle</tissue>
    </source>
</reference>
<keyword evidence="5" id="KW-1185">Reference proteome</keyword>
<dbReference type="Pfam" id="PF07679">
    <property type="entry name" value="I-set"/>
    <property type="match status" value="1"/>
</dbReference>